<keyword evidence="4" id="KW-1185">Reference proteome</keyword>
<evidence type="ECO:0000259" key="2">
    <source>
        <dbReference type="Pfam" id="PF21762"/>
    </source>
</evidence>
<dbReference type="InterPro" id="IPR012337">
    <property type="entry name" value="RNaseH-like_sf"/>
</dbReference>
<evidence type="ECO:0000313" key="3">
    <source>
        <dbReference type="EMBL" id="EJD44601.1"/>
    </source>
</evidence>
<accession>J0D392</accession>
<dbReference type="InterPro" id="IPR048519">
    <property type="entry name" value="Gfd2/YDR514C-like_C"/>
</dbReference>
<dbReference type="AlphaFoldDB" id="J0D392"/>
<dbReference type="GO" id="GO:0005634">
    <property type="term" value="C:nucleus"/>
    <property type="evidence" value="ECO:0007669"/>
    <property type="project" value="TreeGrafter"/>
</dbReference>
<sequence>MSHTADPCLDANTLDDSHFFVLADVLHRLALPHHPASVCILRAAKYLSLATAVAYEKRYFISNRTQATQDTTISPDISDNDDGVQVFILFPGDVLPQPPPEPPVLALPPLSSHPLWDASSGGVVLYSGKPSAHLRLQSIPNQLSGLSHAPQVSQLAALFSPPWLPHPIDLPTEHLPLPPTLQSSVQTAVLGGTGDKDLAEAPRPLVFSTWQELFSDPATTVPKSSGAAKTPIPAPPATLTHAEQVRLDAAALYACVESLMTVSPATWFCVDMEMSYTTPPMITEIGYVRVSSLLDGAHADAGSTLHMTIAEHAHLPRRPPTDKKSRRKKRKEASAPPPPLPFSPSQQSEPYVPPPFLFGSSTVVSLREAVSHIEDIVARARQSGPLFIVCHDDRMERRELCDSLKLLPPPDSDFTVSPGSVKWVDTQLLYVAHARLEFEVYERISLINMLRALGLPVDPVSLHNAGNDANWSLRALRAMLPVVV</sequence>
<dbReference type="Proteomes" id="UP000006514">
    <property type="component" value="Unassembled WGS sequence"/>
</dbReference>
<name>J0D392_AURST</name>
<dbReference type="SUPFAM" id="SSF53098">
    <property type="entry name" value="Ribonuclease H-like"/>
    <property type="match status" value="1"/>
</dbReference>
<dbReference type="InParanoid" id="J0D392"/>
<dbReference type="Pfam" id="PF21762">
    <property type="entry name" value="DEDDh_C"/>
    <property type="match status" value="1"/>
</dbReference>
<dbReference type="PANTHER" id="PTHR28083:SF1">
    <property type="entry name" value="GOOD FOR FULL DBP5 ACTIVITY PROTEIN 2"/>
    <property type="match status" value="1"/>
</dbReference>
<evidence type="ECO:0000313" key="4">
    <source>
        <dbReference type="Proteomes" id="UP000006514"/>
    </source>
</evidence>
<organism evidence="3 4">
    <name type="scientific">Auricularia subglabra (strain TFB-10046 / SS5)</name>
    <name type="common">White-rot fungus</name>
    <name type="synonym">Auricularia delicata (strain TFB10046)</name>
    <dbReference type="NCBI Taxonomy" id="717982"/>
    <lineage>
        <taxon>Eukaryota</taxon>
        <taxon>Fungi</taxon>
        <taxon>Dikarya</taxon>
        <taxon>Basidiomycota</taxon>
        <taxon>Agaricomycotina</taxon>
        <taxon>Agaricomycetes</taxon>
        <taxon>Auriculariales</taxon>
        <taxon>Auriculariaceae</taxon>
        <taxon>Auricularia</taxon>
    </lineage>
</organism>
<dbReference type="EMBL" id="JH687770">
    <property type="protein sequence ID" value="EJD44601.1"/>
    <property type="molecule type" value="Genomic_DNA"/>
</dbReference>
<feature type="region of interest" description="Disordered" evidence="1">
    <location>
        <begin position="309"/>
        <end position="348"/>
    </location>
</feature>
<proteinExistence type="predicted"/>
<gene>
    <name evidence="3" type="ORF">AURDEDRAFT_166386</name>
</gene>
<feature type="compositionally biased region" description="Basic and acidic residues" evidence="1">
    <location>
        <begin position="309"/>
        <end position="323"/>
    </location>
</feature>
<protein>
    <recommendedName>
        <fullName evidence="2">Gfd2/YDR514C-like C-terminal domain-containing protein</fullName>
    </recommendedName>
</protein>
<dbReference type="InterPro" id="IPR040151">
    <property type="entry name" value="Gfd2/YDR514C-like"/>
</dbReference>
<dbReference type="KEGG" id="adl:AURDEDRAFT_166386"/>
<feature type="domain" description="Gfd2/YDR514C-like C-terminal" evidence="2">
    <location>
        <begin position="355"/>
        <end position="479"/>
    </location>
</feature>
<reference evidence="4" key="1">
    <citation type="journal article" date="2012" name="Science">
        <title>The Paleozoic origin of enzymatic lignin decomposition reconstructed from 31 fungal genomes.</title>
        <authorList>
            <person name="Floudas D."/>
            <person name="Binder M."/>
            <person name="Riley R."/>
            <person name="Barry K."/>
            <person name="Blanchette R.A."/>
            <person name="Henrissat B."/>
            <person name="Martinez A.T."/>
            <person name="Otillar R."/>
            <person name="Spatafora J.W."/>
            <person name="Yadav J.S."/>
            <person name="Aerts A."/>
            <person name="Benoit I."/>
            <person name="Boyd A."/>
            <person name="Carlson A."/>
            <person name="Copeland A."/>
            <person name="Coutinho P.M."/>
            <person name="de Vries R.P."/>
            <person name="Ferreira P."/>
            <person name="Findley K."/>
            <person name="Foster B."/>
            <person name="Gaskell J."/>
            <person name="Glotzer D."/>
            <person name="Gorecki P."/>
            <person name="Heitman J."/>
            <person name="Hesse C."/>
            <person name="Hori C."/>
            <person name="Igarashi K."/>
            <person name="Jurgens J.A."/>
            <person name="Kallen N."/>
            <person name="Kersten P."/>
            <person name="Kohler A."/>
            <person name="Kuees U."/>
            <person name="Kumar T.K.A."/>
            <person name="Kuo A."/>
            <person name="LaButti K."/>
            <person name="Larrondo L.F."/>
            <person name="Lindquist E."/>
            <person name="Ling A."/>
            <person name="Lombard V."/>
            <person name="Lucas S."/>
            <person name="Lundell T."/>
            <person name="Martin R."/>
            <person name="McLaughlin D.J."/>
            <person name="Morgenstern I."/>
            <person name="Morin E."/>
            <person name="Murat C."/>
            <person name="Nagy L.G."/>
            <person name="Nolan M."/>
            <person name="Ohm R.A."/>
            <person name="Patyshakuliyeva A."/>
            <person name="Rokas A."/>
            <person name="Ruiz-Duenas F.J."/>
            <person name="Sabat G."/>
            <person name="Salamov A."/>
            <person name="Samejima M."/>
            <person name="Schmutz J."/>
            <person name="Slot J.C."/>
            <person name="St John F."/>
            <person name="Stenlid J."/>
            <person name="Sun H."/>
            <person name="Sun S."/>
            <person name="Syed K."/>
            <person name="Tsang A."/>
            <person name="Wiebenga A."/>
            <person name="Young D."/>
            <person name="Pisabarro A."/>
            <person name="Eastwood D.C."/>
            <person name="Martin F."/>
            <person name="Cullen D."/>
            <person name="Grigoriev I.V."/>
            <person name="Hibbett D.S."/>
        </authorList>
    </citation>
    <scope>NUCLEOTIDE SEQUENCE [LARGE SCALE GENOMIC DNA]</scope>
    <source>
        <strain evidence="4">TFB10046</strain>
    </source>
</reference>
<dbReference type="OrthoDB" id="5953249at2759"/>
<evidence type="ECO:0000256" key="1">
    <source>
        <dbReference type="SAM" id="MobiDB-lite"/>
    </source>
</evidence>
<dbReference type="PANTHER" id="PTHR28083">
    <property type="entry name" value="GOOD FOR FULL DBP5 ACTIVITY PROTEIN 2"/>
    <property type="match status" value="1"/>
</dbReference>